<evidence type="ECO:0000313" key="19">
    <source>
        <dbReference type="EMBL" id="CAD7253411.1"/>
    </source>
</evidence>
<evidence type="ECO:0000256" key="9">
    <source>
        <dbReference type="ARBA" id="ARBA00022964"/>
    </source>
</evidence>
<name>A0A7R9FSH8_9CRUS</name>
<evidence type="ECO:0000256" key="8">
    <source>
        <dbReference type="ARBA" id="ARBA00022873"/>
    </source>
</evidence>
<keyword evidence="11" id="KW-0408">Iron</keyword>
<evidence type="ECO:0000256" key="11">
    <source>
        <dbReference type="ARBA" id="ARBA00023004"/>
    </source>
</evidence>
<keyword evidence="8" id="KW-0124">Carnitine biosynthesis</keyword>
<dbReference type="GO" id="GO:0005739">
    <property type="term" value="C:mitochondrion"/>
    <property type="evidence" value="ECO:0007669"/>
    <property type="project" value="TreeGrafter"/>
</dbReference>
<evidence type="ECO:0000256" key="7">
    <source>
        <dbReference type="ARBA" id="ARBA00022723"/>
    </source>
</evidence>
<dbReference type="UniPathway" id="UPA00118"/>
<dbReference type="PANTHER" id="PTHR10696:SF51">
    <property type="entry name" value="TRIMETHYLLYSINE DIOXYGENASE, MITOCHONDRIAL"/>
    <property type="match status" value="1"/>
</dbReference>
<dbReference type="PANTHER" id="PTHR10696">
    <property type="entry name" value="GAMMA-BUTYROBETAINE HYDROXYLASE-RELATED"/>
    <property type="match status" value="1"/>
</dbReference>
<comment type="function">
    <text evidence="15">Converts trimethyllysine (TML) into hydroxytrimethyllysine (HTML).</text>
</comment>
<evidence type="ECO:0000256" key="3">
    <source>
        <dbReference type="ARBA" id="ARBA00005022"/>
    </source>
</evidence>
<keyword evidence="7" id="KW-0479">Metal-binding</keyword>
<evidence type="ECO:0000256" key="13">
    <source>
        <dbReference type="ARBA" id="ARBA00031778"/>
    </source>
</evidence>
<dbReference type="Gene3D" id="3.60.130.10">
    <property type="entry name" value="Clavaminate synthase-like"/>
    <property type="match status" value="1"/>
</dbReference>
<gene>
    <name evidence="19" type="ORF">DSTB1V02_LOCUS13161</name>
</gene>
<comment type="cofactor">
    <cofactor evidence="1">
        <name>Fe(2+)</name>
        <dbReference type="ChEBI" id="CHEBI:29033"/>
    </cofactor>
</comment>
<keyword evidence="10" id="KW-0560">Oxidoreductase</keyword>
<keyword evidence="20" id="KW-1185">Reference proteome</keyword>
<dbReference type="InterPro" id="IPR012776">
    <property type="entry name" value="Trimethyllysine_dOase"/>
</dbReference>
<evidence type="ECO:0000256" key="10">
    <source>
        <dbReference type="ARBA" id="ARBA00023002"/>
    </source>
</evidence>
<dbReference type="EMBL" id="CAJPEV010005796">
    <property type="protein sequence ID" value="CAG0903532.1"/>
    <property type="molecule type" value="Genomic_DNA"/>
</dbReference>
<evidence type="ECO:0000256" key="2">
    <source>
        <dbReference type="ARBA" id="ARBA00001961"/>
    </source>
</evidence>
<protein>
    <recommendedName>
        <fullName evidence="6">Trimethyllysine dioxygenase, mitochondrial</fullName>
        <ecNumber evidence="5">1.14.11.8</ecNumber>
    </recommendedName>
    <alternativeName>
        <fullName evidence="13">Epsilon-trimethyllysine 2-oxoglutarate dioxygenase</fullName>
    </alternativeName>
    <alternativeName>
        <fullName evidence="12">TML hydroxylase</fullName>
    </alternativeName>
    <alternativeName>
        <fullName evidence="14">TML-alpha-ketoglutarate dioxygenase</fullName>
    </alternativeName>
</protein>
<dbReference type="GO" id="GO:0045329">
    <property type="term" value="P:carnitine biosynthetic process"/>
    <property type="evidence" value="ECO:0007669"/>
    <property type="project" value="UniProtKB-UniPathway"/>
</dbReference>
<dbReference type="AlphaFoldDB" id="A0A7R9FSH8"/>
<dbReference type="GO" id="GO:0050353">
    <property type="term" value="F:trimethyllysine dioxygenase activity"/>
    <property type="evidence" value="ECO:0007669"/>
    <property type="project" value="UniProtKB-EC"/>
</dbReference>
<evidence type="ECO:0000313" key="20">
    <source>
        <dbReference type="Proteomes" id="UP000677054"/>
    </source>
</evidence>
<reference evidence="19" key="1">
    <citation type="submission" date="2020-11" db="EMBL/GenBank/DDBJ databases">
        <authorList>
            <person name="Tran Van P."/>
        </authorList>
    </citation>
    <scope>NUCLEOTIDE SEQUENCE</scope>
</reference>
<feature type="domain" description="TauD/TfdA-like" evidence="17">
    <location>
        <begin position="144"/>
        <end position="370"/>
    </location>
</feature>
<evidence type="ECO:0000256" key="1">
    <source>
        <dbReference type="ARBA" id="ARBA00001954"/>
    </source>
</evidence>
<evidence type="ECO:0000256" key="6">
    <source>
        <dbReference type="ARBA" id="ARBA00016835"/>
    </source>
</evidence>
<dbReference type="Gene3D" id="3.30.2020.30">
    <property type="match status" value="1"/>
</dbReference>
<comment type="pathway">
    <text evidence="3">Amine and polyamine biosynthesis; carnitine biosynthesis.</text>
</comment>
<comment type="similarity">
    <text evidence="4">Belongs to the gamma-BBH/TMLD family.</text>
</comment>
<dbReference type="Pfam" id="PF02668">
    <property type="entry name" value="TauD"/>
    <property type="match status" value="1"/>
</dbReference>
<proteinExistence type="inferred from homology"/>
<evidence type="ECO:0000256" key="5">
    <source>
        <dbReference type="ARBA" id="ARBA00012267"/>
    </source>
</evidence>
<dbReference type="InterPro" id="IPR038492">
    <property type="entry name" value="GBBH-like_N_sf"/>
</dbReference>
<accession>A0A7R9FSH8</accession>
<dbReference type="InterPro" id="IPR042098">
    <property type="entry name" value="TauD-like_sf"/>
</dbReference>
<evidence type="ECO:0000259" key="18">
    <source>
        <dbReference type="Pfam" id="PF06155"/>
    </source>
</evidence>
<dbReference type="Pfam" id="PF06155">
    <property type="entry name" value="GBBH-like_N"/>
    <property type="match status" value="1"/>
</dbReference>
<dbReference type="InterPro" id="IPR050411">
    <property type="entry name" value="AlphaKG_dependent_hydroxylases"/>
</dbReference>
<comment type="catalytic activity">
    <reaction evidence="16">
        <text>N(6),N(6),N(6)-trimethyl-L-lysine + 2-oxoglutarate + O2 = (3S)-3-hydroxy-N(6),N(6),N(6)-trimethyl-L-lysine + succinate + CO2</text>
        <dbReference type="Rhea" id="RHEA:14181"/>
        <dbReference type="ChEBI" id="CHEBI:15379"/>
        <dbReference type="ChEBI" id="CHEBI:16526"/>
        <dbReference type="ChEBI" id="CHEBI:16810"/>
        <dbReference type="ChEBI" id="CHEBI:30031"/>
        <dbReference type="ChEBI" id="CHEBI:58100"/>
        <dbReference type="ChEBI" id="CHEBI:141499"/>
        <dbReference type="EC" id="1.14.11.8"/>
    </reaction>
</comment>
<evidence type="ECO:0000256" key="16">
    <source>
        <dbReference type="ARBA" id="ARBA00049334"/>
    </source>
</evidence>
<comment type="cofactor">
    <cofactor evidence="2">
        <name>L-ascorbate</name>
        <dbReference type="ChEBI" id="CHEBI:38290"/>
    </cofactor>
</comment>
<dbReference type="Proteomes" id="UP000677054">
    <property type="component" value="Unassembled WGS sequence"/>
</dbReference>
<sequence length="393" mass="44466">MTTLLTGEAKVLGIDRERKVVEVCTGSGERLSLPWIWLRDHCRSATSYNHRTFQRKQDLLAIPLHVEATRARVENDKLFVQWDDGYESESRMKWLAEMSPGRGTALRASVYSKRIPWGQGQQLHDRPWARVPFSQLIDPDSKMESAKKLLESLWVYGVAAAVDVPPTVEDTRRAVEAVAPIMHTTFGDIAAFEANLERADTAYTTESIGPHTDNTYWTQPAGLQVFHCQHHDGTGGENILVDGLALANDMSEEHPEAYRILSTVPLPAEFREDEGGRKKNHFANLDFTFKHDPVTGHLVQIRYNAYDRAEMSTLEADKVYEVYSAYQTLGRAIASPARAFELKLQPGTTLFIDNFRVLHARKAFDGRRVMIFAYVLRDEFLSRLKVAGVFNGL</sequence>
<dbReference type="EC" id="1.14.11.8" evidence="5"/>
<dbReference type="InterPro" id="IPR003819">
    <property type="entry name" value="TauD/TfdA-like"/>
</dbReference>
<dbReference type="InterPro" id="IPR010376">
    <property type="entry name" value="GBBH-like_N"/>
</dbReference>
<evidence type="ECO:0000259" key="17">
    <source>
        <dbReference type="Pfam" id="PF02668"/>
    </source>
</evidence>
<evidence type="ECO:0000256" key="12">
    <source>
        <dbReference type="ARBA" id="ARBA00030363"/>
    </source>
</evidence>
<organism evidence="19">
    <name type="scientific">Darwinula stevensoni</name>
    <dbReference type="NCBI Taxonomy" id="69355"/>
    <lineage>
        <taxon>Eukaryota</taxon>
        <taxon>Metazoa</taxon>
        <taxon>Ecdysozoa</taxon>
        <taxon>Arthropoda</taxon>
        <taxon>Crustacea</taxon>
        <taxon>Oligostraca</taxon>
        <taxon>Ostracoda</taxon>
        <taxon>Podocopa</taxon>
        <taxon>Podocopida</taxon>
        <taxon>Darwinulocopina</taxon>
        <taxon>Darwinuloidea</taxon>
        <taxon>Darwinulidae</taxon>
        <taxon>Darwinula</taxon>
    </lineage>
</organism>
<evidence type="ECO:0000256" key="15">
    <source>
        <dbReference type="ARBA" id="ARBA00046008"/>
    </source>
</evidence>
<dbReference type="GO" id="GO:0005506">
    <property type="term" value="F:iron ion binding"/>
    <property type="evidence" value="ECO:0007669"/>
    <property type="project" value="InterPro"/>
</dbReference>
<evidence type="ECO:0000256" key="14">
    <source>
        <dbReference type="ARBA" id="ARBA00032283"/>
    </source>
</evidence>
<keyword evidence="9" id="KW-0223">Dioxygenase</keyword>
<dbReference type="NCBIfam" id="TIGR02410">
    <property type="entry name" value="carnitine_TMLD"/>
    <property type="match status" value="1"/>
</dbReference>
<dbReference type="OrthoDB" id="408743at2759"/>
<dbReference type="EMBL" id="LR905313">
    <property type="protein sequence ID" value="CAD7253411.1"/>
    <property type="molecule type" value="Genomic_DNA"/>
</dbReference>
<dbReference type="FunFam" id="3.60.130.10:FF:000001">
    <property type="entry name" value="Trimethyllysine dioxygenase, mitochondrial"/>
    <property type="match status" value="1"/>
</dbReference>
<feature type="domain" description="Gamma-butyrobetaine hydroxylase-like N-terminal" evidence="18">
    <location>
        <begin position="15"/>
        <end position="89"/>
    </location>
</feature>
<evidence type="ECO:0000256" key="4">
    <source>
        <dbReference type="ARBA" id="ARBA00008654"/>
    </source>
</evidence>
<dbReference type="SUPFAM" id="SSF51197">
    <property type="entry name" value="Clavaminate synthase-like"/>
    <property type="match status" value="1"/>
</dbReference>